<dbReference type="Proteomes" id="UP001199816">
    <property type="component" value="Unassembled WGS sequence"/>
</dbReference>
<proteinExistence type="predicted"/>
<accession>A0ABS8PWW4</accession>
<dbReference type="EMBL" id="JAJNEC010000007">
    <property type="protein sequence ID" value="MCD2425533.1"/>
    <property type="molecule type" value="Genomic_DNA"/>
</dbReference>
<evidence type="ECO:0000313" key="3">
    <source>
        <dbReference type="Proteomes" id="UP001199816"/>
    </source>
</evidence>
<evidence type="ECO:0000313" key="2">
    <source>
        <dbReference type="EMBL" id="MCD2425533.1"/>
    </source>
</evidence>
<feature type="chain" id="PRO_5046740521" evidence="1">
    <location>
        <begin position="20"/>
        <end position="265"/>
    </location>
</feature>
<reference evidence="2 3" key="1">
    <citation type="submission" date="2021-11" db="EMBL/GenBank/DDBJ databases">
        <title>Genomic of Niabella pedocola.</title>
        <authorList>
            <person name="Wu T."/>
        </authorList>
    </citation>
    <scope>NUCLEOTIDE SEQUENCE [LARGE SCALE GENOMIC DNA]</scope>
    <source>
        <strain evidence="2 3">JCM 31011</strain>
    </source>
</reference>
<comment type="caution">
    <text evidence="2">The sequence shown here is derived from an EMBL/GenBank/DDBJ whole genome shotgun (WGS) entry which is preliminary data.</text>
</comment>
<feature type="signal peptide" evidence="1">
    <location>
        <begin position="1"/>
        <end position="19"/>
    </location>
</feature>
<keyword evidence="1" id="KW-0732">Signal</keyword>
<gene>
    <name evidence="2" type="ORF">LQ567_22305</name>
</gene>
<organism evidence="2 3">
    <name type="scientific">Niabella pedocola</name>
    <dbReference type="NCBI Taxonomy" id="1752077"/>
    <lineage>
        <taxon>Bacteria</taxon>
        <taxon>Pseudomonadati</taxon>
        <taxon>Bacteroidota</taxon>
        <taxon>Chitinophagia</taxon>
        <taxon>Chitinophagales</taxon>
        <taxon>Chitinophagaceae</taxon>
        <taxon>Niabella</taxon>
    </lineage>
</organism>
<keyword evidence="3" id="KW-1185">Reference proteome</keyword>
<protein>
    <submittedName>
        <fullName evidence="2">Outer membrane beta-barrel protein</fullName>
    </submittedName>
</protein>
<dbReference type="RefSeq" id="WP_231008054.1">
    <property type="nucleotide sequence ID" value="NZ_JAJNEC010000007.1"/>
</dbReference>
<evidence type="ECO:0000256" key="1">
    <source>
        <dbReference type="SAM" id="SignalP"/>
    </source>
</evidence>
<sequence>MRTFIFTSILISSVLAANAQEWAAYQKQLIVGMGGGLSMPFKKSETADLMDARVGYRDRYWGLNPSLQVFVFKKWGFMADFQIDVSAVNKKQRAMLDQSFEARYSGDYEILTDKYFYGHGWQRYESPATFRFTAGPVYRFEKKHFLVYGSLGLGVTNFEVTGIRANLLRKNSNNYYNVLLDGRGTETPFTVTSGIRIGYRFSPHLILALNTNAAYFKTDFSQTMTRWDIYTGAAVVDGNFRYQRQHLNFSTNLNLQVAANFKKRR</sequence>
<name>A0ABS8PWW4_9BACT</name>